<dbReference type="InterPro" id="IPR001123">
    <property type="entry name" value="LeuE-type"/>
</dbReference>
<dbReference type="Pfam" id="PF01810">
    <property type="entry name" value="LysE"/>
    <property type="match status" value="1"/>
</dbReference>
<evidence type="ECO:0000256" key="6">
    <source>
        <dbReference type="SAM" id="Phobius"/>
    </source>
</evidence>
<feature type="transmembrane region" description="Helical" evidence="6">
    <location>
        <begin position="6"/>
        <end position="29"/>
    </location>
</feature>
<comment type="caution">
    <text evidence="7">The sequence shown here is derived from an EMBL/GenBank/DDBJ whole genome shotgun (WGS) entry which is preliminary data.</text>
</comment>
<evidence type="ECO:0000256" key="3">
    <source>
        <dbReference type="ARBA" id="ARBA00022692"/>
    </source>
</evidence>
<evidence type="ECO:0000256" key="1">
    <source>
        <dbReference type="ARBA" id="ARBA00004651"/>
    </source>
</evidence>
<dbReference type="GO" id="GO:0015171">
    <property type="term" value="F:amino acid transmembrane transporter activity"/>
    <property type="evidence" value="ECO:0007669"/>
    <property type="project" value="TreeGrafter"/>
</dbReference>
<dbReference type="PANTHER" id="PTHR30086">
    <property type="entry name" value="ARGININE EXPORTER PROTEIN ARGO"/>
    <property type="match status" value="1"/>
</dbReference>
<feature type="transmembrane region" description="Helical" evidence="6">
    <location>
        <begin position="185"/>
        <end position="207"/>
    </location>
</feature>
<keyword evidence="4 6" id="KW-1133">Transmembrane helix</keyword>
<evidence type="ECO:0000256" key="2">
    <source>
        <dbReference type="ARBA" id="ARBA00022475"/>
    </source>
</evidence>
<dbReference type="GO" id="GO:0005886">
    <property type="term" value="C:plasma membrane"/>
    <property type="evidence" value="ECO:0007669"/>
    <property type="project" value="UniProtKB-SubCell"/>
</dbReference>
<keyword evidence="8" id="KW-1185">Reference proteome</keyword>
<feature type="transmembrane region" description="Helical" evidence="6">
    <location>
        <begin position="72"/>
        <end position="94"/>
    </location>
</feature>
<accession>A0A9X3YL92</accession>
<protein>
    <submittedName>
        <fullName evidence="7">LysE family translocator</fullName>
    </submittedName>
</protein>
<proteinExistence type="predicted"/>
<comment type="subcellular location">
    <subcellularLocation>
        <location evidence="1">Cell membrane</location>
        <topology evidence="1">Multi-pass membrane protein</topology>
    </subcellularLocation>
</comment>
<dbReference type="AlphaFoldDB" id="A0A9X3YL92"/>
<organism evidence="7 8">
    <name type="scientific">Tahibacter soli</name>
    <dbReference type="NCBI Taxonomy" id="2983605"/>
    <lineage>
        <taxon>Bacteria</taxon>
        <taxon>Pseudomonadati</taxon>
        <taxon>Pseudomonadota</taxon>
        <taxon>Gammaproteobacteria</taxon>
        <taxon>Lysobacterales</taxon>
        <taxon>Rhodanobacteraceae</taxon>
        <taxon>Tahibacter</taxon>
    </lineage>
</organism>
<dbReference type="PIRSF" id="PIRSF006324">
    <property type="entry name" value="LeuE"/>
    <property type="match status" value="1"/>
</dbReference>
<feature type="transmembrane region" description="Helical" evidence="6">
    <location>
        <begin position="41"/>
        <end position="66"/>
    </location>
</feature>
<dbReference type="Proteomes" id="UP001139971">
    <property type="component" value="Unassembled WGS sequence"/>
</dbReference>
<keyword evidence="3 6" id="KW-0812">Transmembrane</keyword>
<gene>
    <name evidence="7" type="ORF">OD750_017435</name>
</gene>
<evidence type="ECO:0000256" key="4">
    <source>
        <dbReference type="ARBA" id="ARBA00022989"/>
    </source>
</evidence>
<dbReference type="PANTHER" id="PTHR30086:SF20">
    <property type="entry name" value="ARGININE EXPORTER PROTEIN ARGO-RELATED"/>
    <property type="match status" value="1"/>
</dbReference>
<evidence type="ECO:0000256" key="5">
    <source>
        <dbReference type="ARBA" id="ARBA00023136"/>
    </source>
</evidence>
<sequence>MDHAMHLWLFFLVVFAVVLLPGLDMAFVLGSALVGGRRHGLIAVAGIVAGGVCHVAAAALGVGLLIKLVPGAFNAVLVAGALYMAWIGASLLHSRGGGIEAVDAKLSAGATFRRATLTTLLNPKAYLFMLAIFPQFISPEYGPVWLQCLVLGAIIWATQAGVYGSLAIGAAGVRGWMAARPGAGLALHRSVGAVLVLAAVWTGFAGWQGL</sequence>
<feature type="transmembrane region" description="Helical" evidence="6">
    <location>
        <begin position="149"/>
        <end position="173"/>
    </location>
</feature>
<keyword evidence="2" id="KW-1003">Cell membrane</keyword>
<reference evidence="7" key="1">
    <citation type="submission" date="2023-02" db="EMBL/GenBank/DDBJ databases">
        <title>Tahibacter soli sp. nov. isolated from soil.</title>
        <authorList>
            <person name="Baek J.H."/>
            <person name="Lee J.K."/>
            <person name="Choi D.G."/>
            <person name="Jeon C.O."/>
        </authorList>
    </citation>
    <scope>NUCLEOTIDE SEQUENCE</scope>
    <source>
        <strain evidence="7">BL</strain>
    </source>
</reference>
<dbReference type="RefSeq" id="WP_263541968.1">
    <property type="nucleotide sequence ID" value="NZ_JAOVZO020000018.1"/>
</dbReference>
<evidence type="ECO:0000313" key="7">
    <source>
        <dbReference type="EMBL" id="MDC8014332.1"/>
    </source>
</evidence>
<dbReference type="EMBL" id="JAOVZO020000018">
    <property type="protein sequence ID" value="MDC8014332.1"/>
    <property type="molecule type" value="Genomic_DNA"/>
</dbReference>
<name>A0A9X3YL92_9GAMM</name>
<keyword evidence="5 6" id="KW-0472">Membrane</keyword>
<evidence type="ECO:0000313" key="8">
    <source>
        <dbReference type="Proteomes" id="UP001139971"/>
    </source>
</evidence>